<sequence>MEKMNLAKRLLIVTIMAMFHQSIKSQVTITYAMDSPGLVLMSQDVSKYETIDKSYLNLIYHVKIKASANDTKMQFEDDMILLIGKKYTSFYSKNLHELDVKRDSIIKLYGMATPEQGWQGYEIRTDLQKKELTVDNRIPFTKDVCRYTEPSPQMKWNIENSVDSVFGYKCKKATTEYGGRKYIVWFTNDIPISTGPWKFAGLPGAILKVTDTEHNFSFECIGLTQQTLPIVNYDWKYKNMSKTEWIKFEKNMYEHAGLFISSTGARVIIMDNSEKGSHPISEQLSLFYNPMEK</sequence>
<dbReference type="AlphaFoldDB" id="A0A379F325"/>
<proteinExistence type="predicted"/>
<reference evidence="1 2" key="1">
    <citation type="submission" date="2018-06" db="EMBL/GenBank/DDBJ databases">
        <authorList>
            <consortium name="Pathogen Informatics"/>
            <person name="Doyle S."/>
        </authorList>
    </citation>
    <scope>NUCLEOTIDE SEQUENCE [LARGE SCALE GENOMIC DNA]</scope>
    <source>
        <strain evidence="1 2">NCTC13043</strain>
    </source>
</reference>
<dbReference type="NCBIfam" id="TIGR01200">
    <property type="entry name" value="GLPGLI"/>
    <property type="match status" value="1"/>
</dbReference>
<accession>A0A379F325</accession>
<dbReference type="EMBL" id="UGTP01000001">
    <property type="protein sequence ID" value="SUC13038.1"/>
    <property type="molecule type" value="Genomic_DNA"/>
</dbReference>
<evidence type="ECO:0000313" key="2">
    <source>
        <dbReference type="Proteomes" id="UP000254235"/>
    </source>
</evidence>
<protein>
    <submittedName>
        <fullName evidence="1">GLPGLI family protein</fullName>
    </submittedName>
</protein>
<dbReference type="Pfam" id="PF09697">
    <property type="entry name" value="Porph_ging"/>
    <property type="match status" value="1"/>
</dbReference>
<dbReference type="GeneID" id="78571333"/>
<organism evidence="1 2">
    <name type="scientific">Prevotella pallens</name>
    <dbReference type="NCBI Taxonomy" id="60133"/>
    <lineage>
        <taxon>Bacteria</taxon>
        <taxon>Pseudomonadati</taxon>
        <taxon>Bacteroidota</taxon>
        <taxon>Bacteroidia</taxon>
        <taxon>Bacteroidales</taxon>
        <taxon>Prevotellaceae</taxon>
        <taxon>Prevotella</taxon>
    </lineage>
</organism>
<evidence type="ECO:0000313" key="1">
    <source>
        <dbReference type="EMBL" id="SUC13038.1"/>
    </source>
</evidence>
<dbReference type="OrthoDB" id="1440774at2"/>
<dbReference type="RefSeq" id="WP_006044289.1">
    <property type="nucleotide sequence ID" value="NZ_CAUTFK010000021.1"/>
</dbReference>
<dbReference type="Proteomes" id="UP000254235">
    <property type="component" value="Unassembled WGS sequence"/>
</dbReference>
<dbReference type="InterPro" id="IPR005901">
    <property type="entry name" value="GLPGLI"/>
</dbReference>
<gene>
    <name evidence="1" type="ORF">NCTC13043_01662</name>
</gene>
<name>A0A379F325_9BACT</name>